<organism evidence="6 7">
    <name type="scientific">Mycena belliarum</name>
    <dbReference type="NCBI Taxonomy" id="1033014"/>
    <lineage>
        <taxon>Eukaryota</taxon>
        <taxon>Fungi</taxon>
        <taxon>Dikarya</taxon>
        <taxon>Basidiomycota</taxon>
        <taxon>Agaricomycotina</taxon>
        <taxon>Agaricomycetes</taxon>
        <taxon>Agaricomycetidae</taxon>
        <taxon>Agaricales</taxon>
        <taxon>Marasmiineae</taxon>
        <taxon>Mycenaceae</taxon>
        <taxon>Mycena</taxon>
    </lineage>
</organism>
<dbReference type="CDD" id="cd00160">
    <property type="entry name" value="RhoGEF"/>
    <property type="match status" value="1"/>
</dbReference>
<sequence length="1408" mass="155863">MDGRPLGPRAPPPERHAAYEDIFGRRPSPAPPPLPHHAYPQHLQPRAYPPPQHYPPGAAYPAYPPQQQYAPPPVYGYHPQGPGQGRAPSVQRSLRPTQHNPFPHGVPAPLPDTRDGSGLTPAQAYQAQVAHAHGFQQEHPQYAHPQHLQQQQQQQQYLQPQRTGPQGPRTAPAPALSVGVGGEGTLGISFDFENGNGNGVETESPRPRSHTTDGDAGEDDDEESELPWARAEPLETRPPAGQQQPSQYVQLAPPYSQHSPHAAQYAARGPLAAHRFSSASDTPPASIRSSVASSSTSPTSLDHDTMPSPPLGPNGTHLRNSTPGSSASRRQSETSRTLPRLAGPRRERTQQDRAMSMSAMSTHSGTTAVSSAASSMTLGGASGNGPPAAASSSSSTVAPKKRSAVPIVYPALLSRVADAFRQRVPLADRVKDGLTYHDAFDGREAVDRIAHIIKTTDRNLALLLGRALDAQKFFHDVTYDHRLRDSVVELYQFRTKLPSPFGSGELAPPEGMGKGKGKGGETLLGAPVDGMLSPDSFDADGAVPEAEAAEEEEAPLPSGVFTLLADCYSPTCSRDQLCYSIACPRRLEQQARLNMKPQPGLRKEALSETLGDADAADAGTLWIHSVPAEIVASVSDAEKKRQEAINEVIYTERDFVRDMEYLRDSWVARLATADIIPVDRREQFLIQVFWNAHDIIMVNTKLRDALNKRQRAYAVVEKIGDIFMDAVPHFEPFVSYGAHQLYGKYEFEKEKSANPAFAAFVETTERLPESRKLELNAYLTKPTTRLARYPLLLEAVLKNTPDDSPDKVILPQVVAQVRAFLSRVNEESGRAENRFNLAQLDSQLIFKPGEQVDLRLQEEGRELVYKGVLNKRDGELQVYLFDHALLFAKQAKTKTHEQYRVYRRPIPLELLLISASEEATNGKDTLRGQRTRQLVRKTSLGSTGTRGSPHPPAMNVRPDAKGPHWITFAHLGRKTYSLVLWANSALVHRKWVENITKQQTAMRERSMVFDTVALSEGFFGANKVNCAAPFSGGRRIVYGTDDGVYISDLREINKDPIKVLALLDVCQVDVLEDYQLLIVLSERQVLTFPLDALDHMDPMAGLKRAKRIATHTSFFKAGFCLGRVLVCIVKSTQLSSTFKALEPIEQTVRGRAKPTFKKLLQGGNDTLKPFREFYIPVESTSIHYLKTRMCIGCSKGFEIVDLESLETQGLLDPADESLEFVRKRENLRPMAIYRINNDFLLCYDEFAFYVNKTGRRSRKEFMVFWEGTPTGFALHEPYVLAFEPSFVEIRHIETGLMSQVIQGSNLRLLFADTPPSVNNSGGGYNYQGGYDPYSPPNSAGSRGAFGGYALPPHMQQHPHQYQQQHRYPQGVGRDEILMVSDDRVLALRTAAGPQRFMSDNVSMMSMPR</sequence>
<dbReference type="PANTHER" id="PTHR46572:SF2">
    <property type="entry name" value="RHO1 GDP-GTP EXCHANGE PROTEIN 1-RELATED"/>
    <property type="match status" value="1"/>
</dbReference>
<evidence type="ECO:0000259" key="4">
    <source>
        <dbReference type="PROSITE" id="PS50010"/>
    </source>
</evidence>
<feature type="domain" description="CNH" evidence="5">
    <location>
        <begin position="1021"/>
        <end position="1316"/>
    </location>
</feature>
<dbReference type="CDD" id="cd04435">
    <property type="entry name" value="DEP_fRom2"/>
    <property type="match status" value="1"/>
</dbReference>
<dbReference type="Gene3D" id="2.30.29.30">
    <property type="entry name" value="Pleckstrin-homology domain (PH domain)/Phosphotyrosine-binding domain (PTB)"/>
    <property type="match status" value="1"/>
</dbReference>
<dbReference type="SUPFAM" id="SSF46785">
    <property type="entry name" value="Winged helix' DNA-binding domain"/>
    <property type="match status" value="1"/>
</dbReference>
<name>A0AAD6TNS9_9AGAR</name>
<comment type="caution">
    <text evidence="6">The sequence shown here is derived from an EMBL/GenBank/DDBJ whole genome shotgun (WGS) entry which is preliminary data.</text>
</comment>
<feature type="region of interest" description="Disordered" evidence="3">
    <location>
        <begin position="938"/>
        <end position="958"/>
    </location>
</feature>
<feature type="compositionally biased region" description="Low complexity" evidence="3">
    <location>
        <begin position="384"/>
        <end position="395"/>
    </location>
</feature>
<evidence type="ECO:0000256" key="3">
    <source>
        <dbReference type="SAM" id="MobiDB-lite"/>
    </source>
</evidence>
<dbReference type="EMBL" id="JARJCN010000119">
    <property type="protein sequence ID" value="KAJ7073247.1"/>
    <property type="molecule type" value="Genomic_DNA"/>
</dbReference>
<dbReference type="InterPro" id="IPR000219">
    <property type="entry name" value="DH_dom"/>
</dbReference>
<feature type="compositionally biased region" description="Low complexity" evidence="3">
    <location>
        <begin position="55"/>
        <end position="69"/>
    </location>
</feature>
<feature type="domain" description="DH" evidence="4">
    <location>
        <begin position="640"/>
        <end position="827"/>
    </location>
</feature>
<dbReference type="InterPro" id="IPR036388">
    <property type="entry name" value="WH-like_DNA-bd_sf"/>
</dbReference>
<dbReference type="Pfam" id="PF00780">
    <property type="entry name" value="CNH"/>
    <property type="match status" value="1"/>
</dbReference>
<feature type="region of interest" description="Disordered" evidence="3">
    <location>
        <begin position="1"/>
        <end position="400"/>
    </location>
</feature>
<reference evidence="6" key="1">
    <citation type="submission" date="2023-03" db="EMBL/GenBank/DDBJ databases">
        <title>Massive genome expansion in bonnet fungi (Mycena s.s.) driven by repeated elements and novel gene families across ecological guilds.</title>
        <authorList>
            <consortium name="Lawrence Berkeley National Laboratory"/>
            <person name="Harder C.B."/>
            <person name="Miyauchi S."/>
            <person name="Viragh M."/>
            <person name="Kuo A."/>
            <person name="Thoen E."/>
            <person name="Andreopoulos B."/>
            <person name="Lu D."/>
            <person name="Skrede I."/>
            <person name="Drula E."/>
            <person name="Henrissat B."/>
            <person name="Morin E."/>
            <person name="Kohler A."/>
            <person name="Barry K."/>
            <person name="LaButti K."/>
            <person name="Morin E."/>
            <person name="Salamov A."/>
            <person name="Lipzen A."/>
            <person name="Mereny Z."/>
            <person name="Hegedus B."/>
            <person name="Baldrian P."/>
            <person name="Stursova M."/>
            <person name="Weitz H."/>
            <person name="Taylor A."/>
            <person name="Grigoriev I.V."/>
            <person name="Nagy L.G."/>
            <person name="Martin F."/>
            <person name="Kauserud H."/>
        </authorList>
    </citation>
    <scope>NUCLEOTIDE SEQUENCE</scope>
    <source>
        <strain evidence="6">CBHHK173m</strain>
    </source>
</reference>
<dbReference type="Gene3D" id="1.20.900.10">
    <property type="entry name" value="Dbl homology (DH) domain"/>
    <property type="match status" value="1"/>
</dbReference>
<dbReference type="PANTHER" id="PTHR46572">
    <property type="entry name" value="RHO1 GDP-GTP EXCHANGE PROTEIN 1-RELATED"/>
    <property type="match status" value="1"/>
</dbReference>
<accession>A0AAD6TNS9</accession>
<dbReference type="SMART" id="SM00036">
    <property type="entry name" value="CNH"/>
    <property type="match status" value="1"/>
</dbReference>
<dbReference type="Pfam" id="PF00621">
    <property type="entry name" value="RhoGEF"/>
    <property type="match status" value="1"/>
</dbReference>
<protein>
    <submittedName>
        <fullName evidence="6">CNH-domain-containing protein</fullName>
    </submittedName>
</protein>
<dbReference type="SMART" id="SM00049">
    <property type="entry name" value="DEP"/>
    <property type="match status" value="1"/>
</dbReference>
<gene>
    <name evidence="6" type="ORF">B0H15DRAFT_869602</name>
</gene>
<dbReference type="InterPro" id="IPR000591">
    <property type="entry name" value="DEP_dom"/>
</dbReference>
<feature type="compositionally biased region" description="Polar residues" evidence="3">
    <location>
        <begin position="317"/>
        <end position="337"/>
    </location>
</feature>
<feature type="region of interest" description="Disordered" evidence="3">
    <location>
        <begin position="534"/>
        <end position="555"/>
    </location>
</feature>
<evidence type="ECO:0000256" key="1">
    <source>
        <dbReference type="ARBA" id="ARBA00022553"/>
    </source>
</evidence>
<evidence type="ECO:0000313" key="6">
    <source>
        <dbReference type="EMBL" id="KAJ7073247.1"/>
    </source>
</evidence>
<dbReference type="SUPFAM" id="SSF50729">
    <property type="entry name" value="PH domain-like"/>
    <property type="match status" value="1"/>
</dbReference>
<evidence type="ECO:0000256" key="2">
    <source>
        <dbReference type="ARBA" id="ARBA00022658"/>
    </source>
</evidence>
<feature type="compositionally biased region" description="Basic and acidic residues" evidence="3">
    <location>
        <begin position="12"/>
        <end position="24"/>
    </location>
</feature>
<proteinExistence type="predicted"/>
<feature type="compositionally biased region" description="Polar residues" evidence="3">
    <location>
        <begin position="90"/>
        <end position="100"/>
    </location>
</feature>
<dbReference type="InterPro" id="IPR036390">
    <property type="entry name" value="WH_DNA-bd_sf"/>
</dbReference>
<dbReference type="SUPFAM" id="SSF48065">
    <property type="entry name" value="DBL homology domain (DH-domain)"/>
    <property type="match status" value="1"/>
</dbReference>
<keyword evidence="7" id="KW-1185">Reference proteome</keyword>
<dbReference type="InterPro" id="IPR035899">
    <property type="entry name" value="DBL_dom_sf"/>
</dbReference>
<dbReference type="InterPro" id="IPR011993">
    <property type="entry name" value="PH-like_dom_sf"/>
</dbReference>
<dbReference type="PROSITE" id="PS50219">
    <property type="entry name" value="CNH"/>
    <property type="match status" value="1"/>
</dbReference>
<dbReference type="InterPro" id="IPR052233">
    <property type="entry name" value="Rho-type_GEFs"/>
</dbReference>
<dbReference type="Proteomes" id="UP001222325">
    <property type="component" value="Unassembled WGS sequence"/>
</dbReference>
<feature type="compositionally biased region" description="Basic and acidic residues" evidence="3">
    <location>
        <begin position="203"/>
        <end position="213"/>
    </location>
</feature>
<dbReference type="SMART" id="SM00325">
    <property type="entry name" value="RhoGEF"/>
    <property type="match status" value="1"/>
</dbReference>
<dbReference type="Pfam" id="PF15405">
    <property type="entry name" value="PH_5"/>
    <property type="match status" value="1"/>
</dbReference>
<evidence type="ECO:0000313" key="7">
    <source>
        <dbReference type="Proteomes" id="UP001222325"/>
    </source>
</evidence>
<feature type="region of interest" description="Disordered" evidence="3">
    <location>
        <begin position="501"/>
        <end position="522"/>
    </location>
</feature>
<keyword evidence="2" id="KW-0344">Guanine-nucleotide releasing factor</keyword>
<dbReference type="GO" id="GO:0005085">
    <property type="term" value="F:guanyl-nucleotide exchange factor activity"/>
    <property type="evidence" value="ECO:0007669"/>
    <property type="project" value="UniProtKB-KW"/>
</dbReference>
<dbReference type="InterPro" id="IPR001180">
    <property type="entry name" value="CNH_dom"/>
</dbReference>
<feature type="compositionally biased region" description="Low complexity" evidence="3">
    <location>
        <begin position="283"/>
        <end position="300"/>
    </location>
</feature>
<dbReference type="GO" id="GO:0035556">
    <property type="term" value="P:intracellular signal transduction"/>
    <property type="evidence" value="ECO:0007669"/>
    <property type="project" value="InterPro"/>
</dbReference>
<dbReference type="PROSITE" id="PS50010">
    <property type="entry name" value="DH_2"/>
    <property type="match status" value="1"/>
</dbReference>
<evidence type="ECO:0000259" key="5">
    <source>
        <dbReference type="PROSITE" id="PS50219"/>
    </source>
</evidence>
<feature type="compositionally biased region" description="Low complexity" evidence="3">
    <location>
        <begin position="361"/>
        <end position="375"/>
    </location>
</feature>
<dbReference type="Gene3D" id="1.10.10.10">
    <property type="entry name" value="Winged helix-like DNA-binding domain superfamily/Winged helix DNA-binding domain"/>
    <property type="match status" value="1"/>
</dbReference>
<keyword evidence="1" id="KW-0597">Phosphoprotein</keyword>
<feature type="compositionally biased region" description="Low complexity" evidence="3">
    <location>
        <begin position="36"/>
        <end position="46"/>
    </location>
</feature>
<feature type="compositionally biased region" description="Acidic residues" evidence="3">
    <location>
        <begin position="215"/>
        <end position="225"/>
    </location>
</feature>
<dbReference type="InterPro" id="IPR041675">
    <property type="entry name" value="PH_5"/>
</dbReference>
<dbReference type="Pfam" id="PF00610">
    <property type="entry name" value="DEP"/>
    <property type="match status" value="1"/>
</dbReference>
<feature type="compositionally biased region" description="Low complexity" evidence="3">
    <location>
        <begin position="122"/>
        <end position="161"/>
    </location>
</feature>